<dbReference type="InterPro" id="IPR050519">
    <property type="entry name" value="Glycosyltransf_28_UgtP"/>
</dbReference>
<dbReference type="PANTHER" id="PTHR43025:SF3">
    <property type="entry name" value="MONOGALACTOSYLDIACYLGLYCEROL SYNTHASE 1, CHLOROPLASTIC"/>
    <property type="match status" value="1"/>
</dbReference>
<evidence type="ECO:0000259" key="4">
    <source>
        <dbReference type="Pfam" id="PF00534"/>
    </source>
</evidence>
<dbReference type="Pfam" id="PF06925">
    <property type="entry name" value="MGDG_synth"/>
    <property type="match status" value="1"/>
</dbReference>
<accession>A0ABY5VHB8</accession>
<dbReference type="SUPFAM" id="SSF53756">
    <property type="entry name" value="UDP-Glycosyltransferase/glycogen phosphorylase"/>
    <property type="match status" value="1"/>
</dbReference>
<feature type="domain" description="Glycosyl transferase family 1" evidence="4">
    <location>
        <begin position="221"/>
        <end position="325"/>
    </location>
</feature>
<dbReference type="InterPro" id="IPR009695">
    <property type="entry name" value="Diacylglyc_glucosyltr_N"/>
</dbReference>
<reference evidence="6" key="1">
    <citation type="journal article" date="2022" name="Cell">
        <title>Design, construction, and in vivo augmentation of a complex gut microbiome.</title>
        <authorList>
            <person name="Cheng A.G."/>
            <person name="Ho P.Y."/>
            <person name="Aranda-Diaz A."/>
            <person name="Jain S."/>
            <person name="Yu F.B."/>
            <person name="Meng X."/>
            <person name="Wang M."/>
            <person name="Iakiviak M."/>
            <person name="Nagashima K."/>
            <person name="Zhao A."/>
            <person name="Murugkar P."/>
            <person name="Patil A."/>
            <person name="Atabakhsh K."/>
            <person name="Weakley A."/>
            <person name="Yan J."/>
            <person name="Brumbaugh A.R."/>
            <person name="Higginbottom S."/>
            <person name="Dimas A."/>
            <person name="Shiver A.L."/>
            <person name="Deutschbauer A."/>
            <person name="Neff N."/>
            <person name="Sonnenburg J.L."/>
            <person name="Huang K.C."/>
            <person name="Fischbach M.A."/>
        </authorList>
    </citation>
    <scope>NUCLEOTIDE SEQUENCE</scope>
    <source>
        <strain evidence="6">DSM 19829</strain>
    </source>
</reference>
<organism evidence="6 7">
    <name type="scientific">Ruminococcus gauvreauii</name>
    <dbReference type="NCBI Taxonomy" id="438033"/>
    <lineage>
        <taxon>Bacteria</taxon>
        <taxon>Bacillati</taxon>
        <taxon>Bacillota</taxon>
        <taxon>Clostridia</taxon>
        <taxon>Eubacteriales</taxon>
        <taxon>Oscillospiraceae</taxon>
        <taxon>Ruminococcus</taxon>
    </lineage>
</organism>
<name>A0ABY5VHB8_9FIRM</name>
<evidence type="ECO:0000256" key="1">
    <source>
        <dbReference type="ARBA" id="ARBA00006962"/>
    </source>
</evidence>
<sequence>MKVLILSCSTGGGHNSAAFAVAEEIRSHGDEAVVLDYLSLAGKKVSHIVGNSYIHIVKKIPLFFGILYQIGMLVSRLVPKSPVYYLNGKMSKYLKTYLNEHPVDAIVMPHLYPAETITHMKNHGINLPFTLALMTDYTCIPFWEETSCDYYVIPDASLKHSVSRRGIPREKLLPFGIPVSRKFTGPDSRQSARRKLALEQNATYILLEGGSMGAGNLCKFTKLLKSLCSDEKIIVVTGRDRKLKKKMEAEFNHSPDIMIIGFTSQMHLLTKACDLVFTKPGGLTSTEAAVSRIPVVHTKPIPGCETVNRNYFVTRGMSISAATRKKQILAGLQLLKQPDRISHMLHCQSVHSHPDAALEIYHFLKHTLGEEE</sequence>
<gene>
    <name evidence="6" type="ORF">NQ502_18640</name>
</gene>
<keyword evidence="2" id="KW-0328">Glycosyltransferase</keyword>
<dbReference type="GO" id="GO:0016740">
    <property type="term" value="F:transferase activity"/>
    <property type="evidence" value="ECO:0007669"/>
    <property type="project" value="UniProtKB-KW"/>
</dbReference>
<dbReference type="PANTHER" id="PTHR43025">
    <property type="entry name" value="MONOGALACTOSYLDIACYLGLYCEROL SYNTHASE"/>
    <property type="match status" value="1"/>
</dbReference>
<proteinExistence type="inferred from homology"/>
<comment type="similarity">
    <text evidence="1">Belongs to the glycosyltransferase 28 family.</text>
</comment>
<feature type="domain" description="Diacylglycerol glucosyltransferase N-terminal" evidence="5">
    <location>
        <begin position="14"/>
        <end position="179"/>
    </location>
</feature>
<dbReference type="Gene3D" id="3.40.50.2000">
    <property type="entry name" value="Glycogen Phosphorylase B"/>
    <property type="match status" value="1"/>
</dbReference>
<evidence type="ECO:0000313" key="6">
    <source>
        <dbReference type="EMBL" id="UWP59346.1"/>
    </source>
</evidence>
<evidence type="ECO:0000256" key="2">
    <source>
        <dbReference type="ARBA" id="ARBA00022676"/>
    </source>
</evidence>
<dbReference type="RefSeq" id="WP_028527969.1">
    <property type="nucleotide sequence ID" value="NZ_CABLBR010000006.1"/>
</dbReference>
<keyword evidence="3 6" id="KW-0808">Transferase</keyword>
<evidence type="ECO:0000259" key="5">
    <source>
        <dbReference type="Pfam" id="PF06925"/>
    </source>
</evidence>
<dbReference type="EMBL" id="CP102290">
    <property type="protein sequence ID" value="UWP59346.1"/>
    <property type="molecule type" value="Genomic_DNA"/>
</dbReference>
<keyword evidence="7" id="KW-1185">Reference proteome</keyword>
<dbReference type="InterPro" id="IPR001296">
    <property type="entry name" value="Glyco_trans_1"/>
</dbReference>
<evidence type="ECO:0000313" key="7">
    <source>
        <dbReference type="Proteomes" id="UP001060164"/>
    </source>
</evidence>
<dbReference type="Pfam" id="PF00534">
    <property type="entry name" value="Glycos_transf_1"/>
    <property type="match status" value="1"/>
</dbReference>
<dbReference type="Proteomes" id="UP001060164">
    <property type="component" value="Chromosome"/>
</dbReference>
<evidence type="ECO:0000256" key="3">
    <source>
        <dbReference type="ARBA" id="ARBA00022679"/>
    </source>
</evidence>
<protein>
    <submittedName>
        <fullName evidence="6">Glycosyl transferase</fullName>
    </submittedName>
</protein>